<accession>A0A9X0ABG6</accession>
<comment type="caution">
    <text evidence="1">The sequence shown here is derived from an EMBL/GenBank/DDBJ whole genome shotgun (WGS) entry which is preliminary data.</text>
</comment>
<dbReference type="EMBL" id="JAPEIS010000014">
    <property type="protein sequence ID" value="KAJ8059781.1"/>
    <property type="molecule type" value="Genomic_DNA"/>
</dbReference>
<dbReference type="AlphaFoldDB" id="A0A9X0ABG6"/>
<sequence length="215" mass="24027">MLLAHSQPLIKGAPLYPQVANRRPARDRYLAASEKLGHFQEDIMNLIIATEPDIISTVNKPSTRSSQTVKNPSNNDESQIISVAKVRVYPLEDSNGIYQVIVKEFDLNTTNFSWRNTIREQNGISTIDDLLCQGELSNRQGYFSEEAINCVASTWHGPDLVFICNLQYFLDSWVLIAMRQTKTIPGANAAPPPKSFPLFATTITSSVSLDFGDYE</sequence>
<organism evidence="1 2">
    <name type="scientific">Sclerotinia nivalis</name>
    <dbReference type="NCBI Taxonomy" id="352851"/>
    <lineage>
        <taxon>Eukaryota</taxon>
        <taxon>Fungi</taxon>
        <taxon>Dikarya</taxon>
        <taxon>Ascomycota</taxon>
        <taxon>Pezizomycotina</taxon>
        <taxon>Leotiomycetes</taxon>
        <taxon>Helotiales</taxon>
        <taxon>Sclerotiniaceae</taxon>
        <taxon>Sclerotinia</taxon>
    </lineage>
</organism>
<keyword evidence="2" id="KW-1185">Reference proteome</keyword>
<evidence type="ECO:0000313" key="2">
    <source>
        <dbReference type="Proteomes" id="UP001152300"/>
    </source>
</evidence>
<dbReference type="Proteomes" id="UP001152300">
    <property type="component" value="Unassembled WGS sequence"/>
</dbReference>
<evidence type="ECO:0000313" key="1">
    <source>
        <dbReference type="EMBL" id="KAJ8059781.1"/>
    </source>
</evidence>
<proteinExistence type="predicted"/>
<reference evidence="1" key="1">
    <citation type="submission" date="2022-11" db="EMBL/GenBank/DDBJ databases">
        <title>Genome Resource of Sclerotinia nivalis Strain SnTB1, a Plant Pathogen Isolated from American Ginseng.</title>
        <authorList>
            <person name="Fan S."/>
        </authorList>
    </citation>
    <scope>NUCLEOTIDE SEQUENCE</scope>
    <source>
        <strain evidence="1">SnTB1</strain>
    </source>
</reference>
<name>A0A9X0ABG6_9HELO</name>
<gene>
    <name evidence="1" type="ORF">OCU04_011413</name>
</gene>
<protein>
    <submittedName>
        <fullName evidence="1">Uncharacterized protein</fullName>
    </submittedName>
</protein>